<dbReference type="EMBL" id="OV696688">
    <property type="protein sequence ID" value="CAH1256939.1"/>
    <property type="molecule type" value="Genomic_DNA"/>
</dbReference>
<gene>
    <name evidence="2" type="primary">Hypp1757</name>
    <name evidence="2" type="ORF">BLAG_LOCUS15033</name>
</gene>
<feature type="region of interest" description="Disordered" evidence="1">
    <location>
        <begin position="131"/>
        <end position="150"/>
    </location>
</feature>
<evidence type="ECO:0000313" key="2">
    <source>
        <dbReference type="EMBL" id="CAH1256939.1"/>
    </source>
</evidence>
<evidence type="ECO:0000313" key="3">
    <source>
        <dbReference type="Proteomes" id="UP000838412"/>
    </source>
</evidence>
<proteinExistence type="predicted"/>
<reference evidence="2" key="1">
    <citation type="submission" date="2022-01" db="EMBL/GenBank/DDBJ databases">
        <authorList>
            <person name="Braso-Vives M."/>
        </authorList>
    </citation>
    <scope>NUCLEOTIDE SEQUENCE</scope>
</reference>
<dbReference type="AlphaFoldDB" id="A0A8K0EQ35"/>
<evidence type="ECO:0000256" key="1">
    <source>
        <dbReference type="SAM" id="MobiDB-lite"/>
    </source>
</evidence>
<accession>A0A8K0EQ35</accession>
<sequence>MDPKQPQAFWKTIKSHLKKNTKTAVQPLKLPNGEVAVTDQEIAQVATETYAPCEVDMYGNLTKWKHNVTNAVQAIIQHESQSINDDEEQEDPLNADLELEEVQAAINRMNTNSAPSPIEGIHPIMIKKVTQTQKQTHGHRHSCWNERRPH</sequence>
<protein>
    <submittedName>
        <fullName evidence="2">Hypp1757 protein</fullName>
    </submittedName>
</protein>
<name>A0A8K0EQ35_BRALA</name>
<keyword evidence="3" id="KW-1185">Reference proteome</keyword>
<organism evidence="2 3">
    <name type="scientific">Branchiostoma lanceolatum</name>
    <name type="common">Common lancelet</name>
    <name type="synonym">Amphioxus lanceolatum</name>
    <dbReference type="NCBI Taxonomy" id="7740"/>
    <lineage>
        <taxon>Eukaryota</taxon>
        <taxon>Metazoa</taxon>
        <taxon>Chordata</taxon>
        <taxon>Cephalochordata</taxon>
        <taxon>Leptocardii</taxon>
        <taxon>Amphioxiformes</taxon>
        <taxon>Branchiostomatidae</taxon>
        <taxon>Branchiostoma</taxon>
    </lineage>
</organism>
<dbReference type="Proteomes" id="UP000838412">
    <property type="component" value="Chromosome 3"/>
</dbReference>